<organism evidence="2 3">
    <name type="scientific">Falsiroseomonas bella</name>
    <dbReference type="NCBI Taxonomy" id="2184016"/>
    <lineage>
        <taxon>Bacteria</taxon>
        <taxon>Pseudomonadati</taxon>
        <taxon>Pseudomonadota</taxon>
        <taxon>Alphaproteobacteria</taxon>
        <taxon>Acetobacterales</taxon>
        <taxon>Roseomonadaceae</taxon>
        <taxon>Falsiroseomonas</taxon>
    </lineage>
</organism>
<dbReference type="RefSeq" id="WP_109870239.1">
    <property type="nucleotide sequence ID" value="NZ_QGNA01000002.1"/>
</dbReference>
<reference evidence="3" key="1">
    <citation type="submission" date="2018-05" db="EMBL/GenBank/DDBJ databases">
        <authorList>
            <person name="Du Z."/>
            <person name="Wang X."/>
        </authorList>
    </citation>
    <scope>NUCLEOTIDE SEQUENCE [LARGE SCALE GENOMIC DNA]</scope>
    <source>
        <strain evidence="3">CQN31</strain>
    </source>
</reference>
<name>A0A317FGQ5_9PROT</name>
<evidence type="ECO:0000256" key="1">
    <source>
        <dbReference type="SAM" id="MobiDB-lite"/>
    </source>
</evidence>
<sequence>MVLPDLRPEPSSPIPDHAETSANDLASVHLDVHEDPTSPSVATATDILGQTRTDAPIAAGDEAASSRDWPERVGLEVLGGLDAEAPADALAGEDAALCEAPLHRLDEWWESPAARRAIHRAAARRLGRHVLRDIRINPLPATAEPRTLEWVGLAEQEDVSAWVASDPEARRSLQALLHWLDGGSPSFGHAIAEVFGAHELFRGLLHDLEERDWSIVSKRLAGETLEDVSLAVDVSRERVRQLLDKIDQRITSRLFSARAMGHPAALALDVHLRRMAVEVTEAASRAEGRLLDRDRPDWIRKALPPDEALVLGAVTRGPFREYLSEVGQPLADGRTTLALSDADLERVRSTLQHVAGERQMAPLSQLASEVGLPESEVRLLADLGGMERDGDAVLVPGVRVADMRRARAAEILRNAGRAMHSAEILLAGLGHLRPPGWNSANLVRSMSDEPDRFSNDGLGLWCLAGETPTGLADLRGECPSPTWAIPADELRQRIRQAATDCPAACHAPMLGGLDPALPQFPQQVAARVADRLADILPPGQRSVREKLGHPDDLTLLQHWLMAEREGAEAPGDRLEGLLVDEAAFGLTFLSAAVAALQAPRRQRSDGWVAVRTACCPSMRRALFSGFALQRRITSALVHAAGRYGLRHAFDVRSDAWLTLLELQAGLTRGSLHGVPAWLDGSLAAPDAVGLLTTPGRNQSESFALLWHSLAAYRRNELGEEDVAALAETSPWWPGWSLAEAFSILRSEPDASSRPVVGDRTRRSVEEGDEASEGDVAVDGGFEELSVSLDLGSGSFVVVLPERLDVKAGPVVVSGDGFRAGGTVDEDGRVTWHGEPRIRLLLRGAPNRPARLEVSGDVVGEPQIQLWRPADFIAFFDLGSGGATAQDPYTALPSASGPHALVLHPSLTPAVPADEERELDQGYLLHVYRQGFPEGMSVSCDGELLWEPRRRTESQIVLDVAPVALSGDAGDLKWGEACELRAFGVPDGFVPVRAVIGSQRLEAVADQAPWRFGGFVVLPGTDPLRRRGRIEGSYRGQRASAPAVVMLRRPAQGAVLRDGRSSRPLDRGEVIDRTRDRDCRLWVFRPKDDSVAEHVVFEGVRPAARYGMHGARLAGVLYALGEPLVIAPTAFNRDEENCAQVAAAVLDSGIVSGASGDMPVLRIRFRSPVGWTDRHRVVAWGSAGFHDCSVTEVASDGCEVTVRAAEDLEVAGIAVLFGNEWLGTAHLAPDPVQSAARLLATDDFCDRLALAIRARLPLLGEAASRRAMLQTIRHGPDAVRVLVRGADNPERQHLASQILARWAARQDDAQRMVQDFASALEQPRPPTALIERLATVSPCAVVRVLREGMARLPRPEQKRLLAALIVRTLPADLPEDVRAAISPVNPDRCAAGADAAMLREVCSATRLDDQFFAARDKGIGDQAWKIATAAGPPPALSGNVAIAMTQPSVRRWLATHFFSRLILQGL</sequence>
<dbReference type="InterPro" id="IPR013324">
    <property type="entry name" value="RNA_pol_sigma_r3/r4-like"/>
</dbReference>
<comment type="caution">
    <text evidence="2">The sequence shown here is derived from an EMBL/GenBank/DDBJ whole genome shotgun (WGS) entry which is preliminary data.</text>
</comment>
<proteinExistence type="predicted"/>
<feature type="compositionally biased region" description="Basic and acidic residues" evidence="1">
    <location>
        <begin position="749"/>
        <end position="765"/>
    </location>
</feature>
<protein>
    <submittedName>
        <fullName evidence="2">Uncharacterized protein</fullName>
    </submittedName>
</protein>
<dbReference type="OrthoDB" id="8067718at2"/>
<dbReference type="EMBL" id="QGNA01000002">
    <property type="protein sequence ID" value="PWS37129.1"/>
    <property type="molecule type" value="Genomic_DNA"/>
</dbReference>
<dbReference type="SUPFAM" id="SSF88659">
    <property type="entry name" value="Sigma3 and sigma4 domains of RNA polymerase sigma factors"/>
    <property type="match status" value="1"/>
</dbReference>
<keyword evidence="3" id="KW-1185">Reference proteome</keyword>
<feature type="region of interest" description="Disordered" evidence="1">
    <location>
        <begin position="749"/>
        <end position="773"/>
    </location>
</feature>
<feature type="region of interest" description="Disordered" evidence="1">
    <location>
        <begin position="1"/>
        <end position="44"/>
    </location>
</feature>
<evidence type="ECO:0000313" key="3">
    <source>
        <dbReference type="Proteomes" id="UP000245765"/>
    </source>
</evidence>
<evidence type="ECO:0000313" key="2">
    <source>
        <dbReference type="EMBL" id="PWS37129.1"/>
    </source>
</evidence>
<accession>A0A317FGQ5</accession>
<gene>
    <name evidence="2" type="ORF">DFH01_09685</name>
</gene>
<dbReference type="Proteomes" id="UP000245765">
    <property type="component" value="Unassembled WGS sequence"/>
</dbReference>